<evidence type="ECO:0000256" key="5">
    <source>
        <dbReference type="ARBA" id="ARBA00023288"/>
    </source>
</evidence>
<evidence type="ECO:0000313" key="7">
    <source>
        <dbReference type="EMBL" id="OXM87406.1"/>
    </source>
</evidence>
<dbReference type="Pfam" id="PF01547">
    <property type="entry name" value="SBP_bac_1"/>
    <property type="match status" value="1"/>
</dbReference>
<feature type="chain" id="PRO_5038443852" evidence="6">
    <location>
        <begin position="26"/>
        <end position="522"/>
    </location>
</feature>
<keyword evidence="4" id="KW-0564">Palmitate</keyword>
<dbReference type="InterPro" id="IPR006059">
    <property type="entry name" value="SBP"/>
</dbReference>
<dbReference type="SUPFAM" id="SSF53850">
    <property type="entry name" value="Periplasmic binding protein-like II"/>
    <property type="match status" value="1"/>
</dbReference>
<evidence type="ECO:0000256" key="1">
    <source>
        <dbReference type="ARBA" id="ARBA00022475"/>
    </source>
</evidence>
<feature type="signal peptide" evidence="6">
    <location>
        <begin position="1"/>
        <end position="25"/>
    </location>
</feature>
<dbReference type="Gene3D" id="3.40.190.10">
    <property type="entry name" value="Periplasmic binding protein-like II"/>
    <property type="match status" value="2"/>
</dbReference>
<keyword evidence="3" id="KW-0472">Membrane</keyword>
<dbReference type="Proteomes" id="UP000215509">
    <property type="component" value="Unassembled WGS sequence"/>
</dbReference>
<dbReference type="PROSITE" id="PS51257">
    <property type="entry name" value="PROKAR_LIPOPROTEIN"/>
    <property type="match status" value="1"/>
</dbReference>
<protein>
    <submittedName>
        <fullName evidence="7">ABC transporter substrate-binding protein</fullName>
    </submittedName>
</protein>
<dbReference type="AlphaFoldDB" id="A0A229UV54"/>
<keyword evidence="1" id="KW-1003">Cell membrane</keyword>
<dbReference type="OrthoDB" id="2492023at2"/>
<evidence type="ECO:0000256" key="3">
    <source>
        <dbReference type="ARBA" id="ARBA00023136"/>
    </source>
</evidence>
<dbReference type="PANTHER" id="PTHR43649">
    <property type="entry name" value="ARABINOSE-BINDING PROTEIN-RELATED"/>
    <property type="match status" value="1"/>
</dbReference>
<dbReference type="RefSeq" id="WP_094013703.1">
    <property type="nucleotide sequence ID" value="NZ_NMQW01000005.1"/>
</dbReference>
<keyword evidence="2 6" id="KW-0732">Signal</keyword>
<keyword evidence="8" id="KW-1185">Reference proteome</keyword>
<evidence type="ECO:0000256" key="2">
    <source>
        <dbReference type="ARBA" id="ARBA00022729"/>
    </source>
</evidence>
<reference evidence="7 8" key="1">
    <citation type="submission" date="2017-07" db="EMBL/GenBank/DDBJ databases">
        <title>Genome sequencing and assembly of Paenibacillus rigui.</title>
        <authorList>
            <person name="Mayilraj S."/>
        </authorList>
    </citation>
    <scope>NUCLEOTIDE SEQUENCE [LARGE SCALE GENOMIC DNA]</scope>
    <source>
        <strain evidence="7 8">JCM 16352</strain>
    </source>
</reference>
<proteinExistence type="predicted"/>
<evidence type="ECO:0000313" key="8">
    <source>
        <dbReference type="Proteomes" id="UP000215509"/>
    </source>
</evidence>
<organism evidence="7 8">
    <name type="scientific">Paenibacillus rigui</name>
    <dbReference type="NCBI Taxonomy" id="554312"/>
    <lineage>
        <taxon>Bacteria</taxon>
        <taxon>Bacillati</taxon>
        <taxon>Bacillota</taxon>
        <taxon>Bacilli</taxon>
        <taxon>Bacillales</taxon>
        <taxon>Paenibacillaceae</taxon>
        <taxon>Paenibacillus</taxon>
    </lineage>
</organism>
<keyword evidence="5" id="KW-0449">Lipoprotein</keyword>
<sequence>MSLSRNKIKTVSAILAVFLSGLSLAACSSNSGSSPAAGDGGKKGSPVTLKIELFDRGNTPPGAPPLTESWFVKYIQEKFGDPNNIKVEFVTVPRTEEVPKLNVLMAANEAPDLIFTYSDPAVQNWVKQGGLTDLGDLINQHGPNLKKYLGDQLLSYGVINGKQYTIPAKRIIIASSTPIIRKDWLDKLGMQPPKTTDEFYATLKAFKEKDPGGTGGKVIPYGIRYNNNLDPLVRTFWKKMTEEEYYSLPDWQKPGNKDAYRFLNKLYNEGLISPDFALDKDGKKFQADLVNGQIGFAITNTNEPVYQAYYSTLQKNVPSATLLPVDPFTNYEGKHVKAIYHPLSAHLMVPKSSKRAVEVIKFLDWMSDYKVIFDLQNGTEGVTYKKGDDGIPVFTDTDEAKKVMYNYLDYSMLINGKDMGDPEKTLKANAADPKYKDFTMDSIKVGDKDGQLPARFNRPIEAQIKYNQTLSDKGVEITVKTITAKPADFDKLYDDLVAEYMKIGGKEVMDEQLKAYQEMKKK</sequence>
<dbReference type="InterPro" id="IPR050490">
    <property type="entry name" value="Bact_solute-bd_prot1"/>
</dbReference>
<accession>A0A229UV54</accession>
<name>A0A229UV54_9BACL</name>
<evidence type="ECO:0000256" key="4">
    <source>
        <dbReference type="ARBA" id="ARBA00023139"/>
    </source>
</evidence>
<dbReference type="EMBL" id="NMQW01000005">
    <property type="protein sequence ID" value="OXM87406.1"/>
    <property type="molecule type" value="Genomic_DNA"/>
</dbReference>
<gene>
    <name evidence="7" type="ORF">CF651_04680</name>
</gene>
<comment type="caution">
    <text evidence="7">The sequence shown here is derived from an EMBL/GenBank/DDBJ whole genome shotgun (WGS) entry which is preliminary data.</text>
</comment>
<evidence type="ECO:0000256" key="6">
    <source>
        <dbReference type="SAM" id="SignalP"/>
    </source>
</evidence>
<dbReference type="PANTHER" id="PTHR43649:SF33">
    <property type="entry name" value="POLYGALACTURONAN_RHAMNOGALACTURONAN-BINDING PROTEIN YTCQ"/>
    <property type="match status" value="1"/>
</dbReference>